<evidence type="ECO:0008006" key="4">
    <source>
        <dbReference type="Google" id="ProtNLM"/>
    </source>
</evidence>
<dbReference type="AlphaFoldDB" id="A0A1W1ZNK5"/>
<protein>
    <recommendedName>
        <fullName evidence="4">Outer membrane protein beta-barrel domain-containing protein</fullName>
    </recommendedName>
</protein>
<dbReference type="RefSeq" id="WP_200815602.1">
    <property type="nucleotide sequence ID" value="NZ_FWXT01000001.1"/>
</dbReference>
<dbReference type="STRING" id="151894.SAMN04488524_0864"/>
<evidence type="ECO:0000313" key="2">
    <source>
        <dbReference type="EMBL" id="SMC49937.1"/>
    </source>
</evidence>
<name>A0A1W1ZNK5_9SPHI</name>
<evidence type="ECO:0000313" key="3">
    <source>
        <dbReference type="Proteomes" id="UP000192756"/>
    </source>
</evidence>
<sequence>MLKKILFLSLAFFLMLNQLNAQTKSRESQIGLGLDGAFPVGGFKDVADYAIGVSLLYQKPVADNLSITGNVGYLRFHGPDVFTNIKYKEGFVPIKAGARYFFGSKVYAAAELGVSISTASGSGSGTSFVYVPGLGTTWPVGKNGSLDIGLRYENWARSGGTRSFAGIRAGYNF</sequence>
<feature type="chain" id="PRO_5013184546" description="Outer membrane protein beta-barrel domain-containing protein" evidence="1">
    <location>
        <begin position="22"/>
        <end position="173"/>
    </location>
</feature>
<keyword evidence="3" id="KW-1185">Reference proteome</keyword>
<gene>
    <name evidence="2" type="ORF">SAMN04488524_0864</name>
</gene>
<dbReference type="Proteomes" id="UP000192756">
    <property type="component" value="Unassembled WGS sequence"/>
</dbReference>
<dbReference type="SUPFAM" id="SSF56925">
    <property type="entry name" value="OMPA-like"/>
    <property type="match status" value="1"/>
</dbReference>
<dbReference type="EMBL" id="FWXT01000001">
    <property type="protein sequence ID" value="SMC49937.1"/>
    <property type="molecule type" value="Genomic_DNA"/>
</dbReference>
<keyword evidence="1" id="KW-0732">Signal</keyword>
<reference evidence="3" key="1">
    <citation type="submission" date="2017-04" db="EMBL/GenBank/DDBJ databases">
        <authorList>
            <person name="Varghese N."/>
            <person name="Submissions S."/>
        </authorList>
    </citation>
    <scope>NUCLEOTIDE SEQUENCE [LARGE SCALE GENOMIC DNA]</scope>
    <source>
        <strain evidence="3">DSM 12126</strain>
    </source>
</reference>
<proteinExistence type="predicted"/>
<organism evidence="2 3">
    <name type="scientific">Pedobacter africanus</name>
    <dbReference type="NCBI Taxonomy" id="151894"/>
    <lineage>
        <taxon>Bacteria</taxon>
        <taxon>Pseudomonadati</taxon>
        <taxon>Bacteroidota</taxon>
        <taxon>Sphingobacteriia</taxon>
        <taxon>Sphingobacteriales</taxon>
        <taxon>Sphingobacteriaceae</taxon>
        <taxon>Pedobacter</taxon>
    </lineage>
</organism>
<dbReference type="InterPro" id="IPR011250">
    <property type="entry name" value="OMP/PagP_B-barrel"/>
</dbReference>
<feature type="signal peptide" evidence="1">
    <location>
        <begin position="1"/>
        <end position="21"/>
    </location>
</feature>
<evidence type="ECO:0000256" key="1">
    <source>
        <dbReference type="SAM" id="SignalP"/>
    </source>
</evidence>
<accession>A0A1W1ZNK5</accession>